<keyword evidence="2" id="KW-0808">Transferase</keyword>
<dbReference type="GO" id="GO:0003841">
    <property type="term" value="F:1-acylglycerol-3-phosphate O-acyltransferase activity"/>
    <property type="evidence" value="ECO:0007669"/>
    <property type="project" value="TreeGrafter"/>
</dbReference>
<dbReference type="HOGENOM" id="CLU_070047_0_0_5"/>
<dbReference type="AlphaFoldDB" id="S9R5K1"/>
<comment type="pathway">
    <text evidence="1">Lipid metabolism.</text>
</comment>
<dbReference type="Pfam" id="PF01553">
    <property type="entry name" value="Acyltransferase"/>
    <property type="match status" value="1"/>
</dbReference>
<evidence type="ECO:0000256" key="4">
    <source>
        <dbReference type="SAM" id="MobiDB-lite"/>
    </source>
</evidence>
<protein>
    <submittedName>
        <fullName evidence="6">Putative hemolysin</fullName>
    </submittedName>
</protein>
<dbReference type="SUPFAM" id="SSF69593">
    <property type="entry name" value="Glycerol-3-phosphate (1)-acyltransferase"/>
    <property type="match status" value="1"/>
</dbReference>
<evidence type="ECO:0000259" key="5">
    <source>
        <dbReference type="SMART" id="SM00563"/>
    </source>
</evidence>
<dbReference type="GO" id="GO:0006654">
    <property type="term" value="P:phosphatidic acid biosynthetic process"/>
    <property type="evidence" value="ECO:0007669"/>
    <property type="project" value="TreeGrafter"/>
</dbReference>
<dbReference type="InterPro" id="IPR045746">
    <property type="entry name" value="ACT14924-like_Acyltransf_dom"/>
</dbReference>
<dbReference type="CDD" id="cd07986">
    <property type="entry name" value="LPLAT_ACT14924-like"/>
    <property type="match status" value="1"/>
</dbReference>
<proteinExistence type="predicted"/>
<keyword evidence="7" id="KW-1185">Reference proteome</keyword>
<evidence type="ECO:0000256" key="2">
    <source>
        <dbReference type="ARBA" id="ARBA00022679"/>
    </source>
</evidence>
<organism evidence="6 7">
    <name type="scientific">Rubellimicrobium thermophilum DSM 16684</name>
    <dbReference type="NCBI Taxonomy" id="1123069"/>
    <lineage>
        <taxon>Bacteria</taxon>
        <taxon>Pseudomonadati</taxon>
        <taxon>Pseudomonadota</taxon>
        <taxon>Alphaproteobacteria</taxon>
        <taxon>Rhodobacterales</taxon>
        <taxon>Roseobacteraceae</taxon>
        <taxon>Rubellimicrobium</taxon>
    </lineage>
</organism>
<sequence>MPTRAGRHTSRIGERGYPVTDQDAHPSVTSMRDRIDPLIEERAPWLTRPGLHVKLARALLNKALSYDRTVALGERYRDWSTADLMADLGRMLVRDVTVSGLQNIPRHGPALIVANHPTGIADGIVLWHLLHPIRPDLYFYANRDILRVLPQMADSIAPVEWRQEKRSHAKTRETMAYTKQAVEAGRLGVIFPSGRLAKRRGLRLHERPWMASAAMLARKFELPVIPVNIRARNSVLFYLFDAIHPTLRDITLFHEMLNKDRQPFVVTVGEPISPSALSGSSEEGIELLRRATLALGGRADHTVSMISATRRPVLRF</sequence>
<feature type="compositionally biased region" description="Basic residues" evidence="4">
    <location>
        <begin position="1"/>
        <end position="10"/>
    </location>
</feature>
<evidence type="ECO:0000256" key="3">
    <source>
        <dbReference type="ARBA" id="ARBA00023315"/>
    </source>
</evidence>
<name>S9R5K1_9RHOB</name>
<dbReference type="PANTHER" id="PTHR10434:SF11">
    <property type="entry name" value="1-ACYL-SN-GLYCEROL-3-PHOSPHATE ACYLTRANSFERASE"/>
    <property type="match status" value="1"/>
</dbReference>
<evidence type="ECO:0000313" key="7">
    <source>
        <dbReference type="Proteomes" id="UP000015346"/>
    </source>
</evidence>
<feature type="domain" description="Phospholipid/glycerol acyltransferase" evidence="5">
    <location>
        <begin position="110"/>
        <end position="232"/>
    </location>
</feature>
<dbReference type="InterPro" id="IPR002123">
    <property type="entry name" value="Plipid/glycerol_acylTrfase"/>
</dbReference>
<comment type="caution">
    <text evidence="6">The sequence shown here is derived from an EMBL/GenBank/DDBJ whole genome shotgun (WGS) entry which is preliminary data.</text>
</comment>
<dbReference type="PANTHER" id="PTHR10434">
    <property type="entry name" value="1-ACYL-SN-GLYCEROL-3-PHOSPHATE ACYLTRANSFERASE"/>
    <property type="match status" value="1"/>
</dbReference>
<dbReference type="PATRIC" id="fig|1123069.3.peg.817"/>
<gene>
    <name evidence="6" type="ORF">ruthe_00848</name>
</gene>
<reference evidence="6 7" key="1">
    <citation type="journal article" date="2013" name="Stand. Genomic Sci.">
        <title>Genome sequence of the reddish-pigmented Rubellimicrobium thermophilum type strain (DSM 16684(T)), a member of the Roseobacter clade.</title>
        <authorList>
            <person name="Fiebig A."/>
            <person name="Riedel T."/>
            <person name="Gronow S."/>
            <person name="Petersen J."/>
            <person name="Klenk H.P."/>
            <person name="Goker M."/>
        </authorList>
    </citation>
    <scope>NUCLEOTIDE SEQUENCE [LARGE SCALE GENOMIC DNA]</scope>
    <source>
        <strain evidence="6 7">DSM 16684</strain>
    </source>
</reference>
<dbReference type="STRING" id="1123069.ruthe_00848"/>
<feature type="region of interest" description="Disordered" evidence="4">
    <location>
        <begin position="1"/>
        <end position="27"/>
    </location>
</feature>
<evidence type="ECO:0000313" key="6">
    <source>
        <dbReference type="EMBL" id="EPX87177.1"/>
    </source>
</evidence>
<accession>S9R5K1</accession>
<keyword evidence="3" id="KW-0012">Acyltransferase</keyword>
<evidence type="ECO:0000256" key="1">
    <source>
        <dbReference type="ARBA" id="ARBA00005189"/>
    </source>
</evidence>
<dbReference type="EMBL" id="AOLV01000009">
    <property type="protein sequence ID" value="EPX87177.1"/>
    <property type="molecule type" value="Genomic_DNA"/>
</dbReference>
<dbReference type="Proteomes" id="UP000015346">
    <property type="component" value="Unassembled WGS sequence"/>
</dbReference>
<dbReference type="SMART" id="SM00563">
    <property type="entry name" value="PlsC"/>
    <property type="match status" value="1"/>
</dbReference>